<evidence type="ECO:0000313" key="3">
    <source>
        <dbReference type="Proteomes" id="UP000627521"/>
    </source>
</evidence>
<keyword evidence="1" id="KW-0732">Signal</keyword>
<feature type="chain" id="PRO_5045715170" description="Collagen-like protein" evidence="1">
    <location>
        <begin position="30"/>
        <end position="189"/>
    </location>
</feature>
<reference evidence="2 3" key="1">
    <citation type="submission" date="2020-09" db="EMBL/GenBank/DDBJ databases">
        <title>Bacillus nautilus sp. nov., Chryseoglobus crepusculi sp. nov, and Psychrobacter noctis sp. nov., isolated from deep-sea sponges from the equatorial Atlantic.</title>
        <authorList>
            <person name="Stennett H.L."/>
            <person name="Williams S.E."/>
        </authorList>
    </citation>
    <scope>NUCLEOTIDE SEQUENCE [LARGE SCALE GENOMIC DNA]</scope>
    <source>
        <strain evidence="2 3">28M-24</strain>
    </source>
</reference>
<gene>
    <name evidence="2" type="ORF">IEG06_03910</name>
</gene>
<name>A0ABR8LTZ7_9FLAO</name>
<evidence type="ECO:0000256" key="1">
    <source>
        <dbReference type="SAM" id="SignalP"/>
    </source>
</evidence>
<keyword evidence="3" id="KW-1185">Reference proteome</keyword>
<accession>A0ABR8LTZ7</accession>
<comment type="caution">
    <text evidence="2">The sequence shown here is derived from an EMBL/GenBank/DDBJ whole genome shotgun (WGS) entry which is preliminary data.</text>
</comment>
<evidence type="ECO:0008006" key="4">
    <source>
        <dbReference type="Google" id="ProtNLM"/>
    </source>
</evidence>
<organism evidence="2 3">
    <name type="scientific">Olleya marilimosa</name>
    <dbReference type="NCBI Taxonomy" id="272164"/>
    <lineage>
        <taxon>Bacteria</taxon>
        <taxon>Pseudomonadati</taxon>
        <taxon>Bacteroidota</taxon>
        <taxon>Flavobacteriia</taxon>
        <taxon>Flavobacteriales</taxon>
        <taxon>Flavobacteriaceae</taxon>
    </lineage>
</organism>
<sequence>MKHLLLKSKFVLLAIIVAFNFSCSTEDGADGPAGADGIDGINGADGMDGNANVQTITIDASTFSGNYTSISVPEITQEVLDNDVVLTYLTDSPNYWVTIPCPYDSVAFNFSVHVIHYLEGIDLDYNDASGSFYNISAGDLTSLKVIIIKSSSGARFANNNKQQTYNQLSQAGVDITNYYEVCDYYGIKY</sequence>
<dbReference type="RefSeq" id="WP_191099144.1">
    <property type="nucleotide sequence ID" value="NZ_JACXXF010000002.1"/>
</dbReference>
<proteinExistence type="predicted"/>
<protein>
    <recommendedName>
        <fullName evidence="4">Collagen-like protein</fullName>
    </recommendedName>
</protein>
<dbReference type="EMBL" id="JACXXH010000002">
    <property type="protein sequence ID" value="MBD3862584.1"/>
    <property type="molecule type" value="Genomic_DNA"/>
</dbReference>
<dbReference type="Proteomes" id="UP000627521">
    <property type="component" value="Unassembled WGS sequence"/>
</dbReference>
<feature type="signal peptide" evidence="1">
    <location>
        <begin position="1"/>
        <end position="29"/>
    </location>
</feature>
<evidence type="ECO:0000313" key="2">
    <source>
        <dbReference type="EMBL" id="MBD3862584.1"/>
    </source>
</evidence>